<dbReference type="InterPro" id="IPR050593">
    <property type="entry name" value="LovG"/>
</dbReference>
<dbReference type="OrthoDB" id="414698at2759"/>
<dbReference type="EMBL" id="CAADRA010005487">
    <property type="protein sequence ID" value="VFT90469.1"/>
    <property type="molecule type" value="Genomic_DNA"/>
</dbReference>
<gene>
    <name evidence="4" type="primary">Aste57867_13632</name>
    <name evidence="3" type="ORF">As57867_013582</name>
    <name evidence="4" type="ORF">ASTE57867_13632</name>
</gene>
<dbReference type="InterPro" id="IPR005645">
    <property type="entry name" value="FSH-like_dom"/>
</dbReference>
<dbReference type="AlphaFoldDB" id="A0A485KYZ6"/>
<dbReference type="Gene3D" id="3.40.50.1820">
    <property type="entry name" value="alpha/beta hydrolase"/>
    <property type="match status" value="1"/>
</dbReference>
<reference evidence="3" key="2">
    <citation type="submission" date="2019-06" db="EMBL/GenBank/DDBJ databases">
        <title>Genomics analysis of Aphanomyces spp. identifies a new class of oomycete effector associated with host adaptation.</title>
        <authorList>
            <person name="Gaulin E."/>
        </authorList>
    </citation>
    <scope>NUCLEOTIDE SEQUENCE</scope>
    <source>
        <strain evidence="3">CBS 578.67</strain>
    </source>
</reference>
<accession>A0A485KYZ6</accession>
<name>A0A485KYZ6_9STRA</name>
<dbReference type="Pfam" id="PF03959">
    <property type="entry name" value="FSH1"/>
    <property type="match status" value="1"/>
</dbReference>
<dbReference type="SUPFAM" id="SSF53474">
    <property type="entry name" value="alpha/beta-Hydrolases"/>
    <property type="match status" value="1"/>
</dbReference>
<evidence type="ECO:0000256" key="1">
    <source>
        <dbReference type="ARBA" id="ARBA00022801"/>
    </source>
</evidence>
<dbReference type="PANTHER" id="PTHR48070:SF6">
    <property type="entry name" value="ESTERASE OVCA2"/>
    <property type="match status" value="1"/>
</dbReference>
<dbReference type="Proteomes" id="UP000332933">
    <property type="component" value="Unassembled WGS sequence"/>
</dbReference>
<dbReference type="PANTHER" id="PTHR48070">
    <property type="entry name" value="ESTERASE OVCA2"/>
    <property type="match status" value="1"/>
</dbReference>
<reference evidence="4 5" key="1">
    <citation type="submission" date="2019-03" db="EMBL/GenBank/DDBJ databases">
        <authorList>
            <person name="Gaulin E."/>
            <person name="Dumas B."/>
        </authorList>
    </citation>
    <scope>NUCLEOTIDE SEQUENCE [LARGE SCALE GENOMIC DNA]</scope>
    <source>
        <strain evidence="4">CBS 568.67</strain>
    </source>
</reference>
<dbReference type="InterPro" id="IPR029058">
    <property type="entry name" value="AB_hydrolase_fold"/>
</dbReference>
<keyword evidence="5" id="KW-1185">Reference proteome</keyword>
<evidence type="ECO:0000313" key="4">
    <source>
        <dbReference type="EMBL" id="VFT90469.1"/>
    </source>
</evidence>
<keyword evidence="1" id="KW-0378">Hydrolase</keyword>
<proteinExistence type="predicted"/>
<feature type="domain" description="Serine hydrolase" evidence="2">
    <location>
        <begin position="5"/>
        <end position="209"/>
    </location>
</feature>
<evidence type="ECO:0000313" key="5">
    <source>
        <dbReference type="Proteomes" id="UP000332933"/>
    </source>
</evidence>
<sequence length="225" mass="25725">MEPGRKLRVLCLHGFRTNAIVMEYQMRGFRQAFGDDGADFVFLEGPFVAIEPTEDAISAMFGTKTPFYEWFADKFDTVHRERYSGWEHSIAHIQDHIRRTRPYDVVVGFSQGGIMATILTAQYQAQGVPAPYKAVVLVGVADVPRDGIPAALQQSSNVFCLHMPAMVIMGEYDPFFLKGMAIVNVFDKDSRRFFLHGDGHKFPSFSRYRSLYDELTRELRHLCRE</sequence>
<organism evidence="4 5">
    <name type="scientific">Aphanomyces stellatus</name>
    <dbReference type="NCBI Taxonomy" id="120398"/>
    <lineage>
        <taxon>Eukaryota</taxon>
        <taxon>Sar</taxon>
        <taxon>Stramenopiles</taxon>
        <taxon>Oomycota</taxon>
        <taxon>Saprolegniomycetes</taxon>
        <taxon>Saprolegniales</taxon>
        <taxon>Verrucalvaceae</taxon>
        <taxon>Aphanomyces</taxon>
    </lineage>
</organism>
<dbReference type="GO" id="GO:0005737">
    <property type="term" value="C:cytoplasm"/>
    <property type="evidence" value="ECO:0007669"/>
    <property type="project" value="TreeGrafter"/>
</dbReference>
<dbReference type="GO" id="GO:0005634">
    <property type="term" value="C:nucleus"/>
    <property type="evidence" value="ECO:0007669"/>
    <property type="project" value="TreeGrafter"/>
</dbReference>
<protein>
    <submittedName>
        <fullName evidence="4">Aste57867_13632 protein</fullName>
    </submittedName>
</protein>
<evidence type="ECO:0000313" key="3">
    <source>
        <dbReference type="EMBL" id="KAF0695592.1"/>
    </source>
</evidence>
<dbReference type="EMBL" id="VJMH01005466">
    <property type="protein sequence ID" value="KAF0695592.1"/>
    <property type="molecule type" value="Genomic_DNA"/>
</dbReference>
<dbReference type="GO" id="GO:0016787">
    <property type="term" value="F:hydrolase activity"/>
    <property type="evidence" value="ECO:0007669"/>
    <property type="project" value="UniProtKB-KW"/>
</dbReference>
<evidence type="ECO:0000259" key="2">
    <source>
        <dbReference type="Pfam" id="PF03959"/>
    </source>
</evidence>